<gene>
    <name evidence="2" type="ORF">FYJ66_06280</name>
</gene>
<accession>A0A6A8M9S8</accession>
<reference evidence="2" key="1">
    <citation type="submission" date="2019-09" db="EMBL/GenBank/DDBJ databases">
        <title>In-depth cultivation of the pig gut microbiome towards novel bacterial diversity and tailored functional studies.</title>
        <authorList>
            <person name="Wylensek D."/>
            <person name="Hitch T.C.A."/>
            <person name="Clavel T."/>
        </authorList>
    </citation>
    <scope>NUCLEOTIDE SEQUENCE</scope>
    <source>
        <strain evidence="2">RF-744-FAT-WT-3</strain>
    </source>
</reference>
<comment type="caution">
    <text evidence="2">The sequence shown here is derived from an EMBL/GenBank/DDBJ whole genome shotgun (WGS) entry which is preliminary data.</text>
</comment>
<proteinExistence type="predicted"/>
<feature type="region of interest" description="Disordered" evidence="1">
    <location>
        <begin position="1"/>
        <end position="25"/>
    </location>
</feature>
<organism evidence="2">
    <name type="scientific">Baileyella intestinalis</name>
    <dbReference type="NCBI Taxonomy" id="2606709"/>
    <lineage>
        <taxon>Bacteria</taxon>
        <taxon>Bacillati</taxon>
        <taxon>Bacillota</taxon>
        <taxon>Clostridia</taxon>
        <taxon>Peptostreptococcales</taxon>
        <taxon>Anaerovoracaceae</taxon>
        <taxon>Baileyella</taxon>
    </lineage>
</organism>
<sequence length="140" mass="16407">MKYADIINLPHHRSSKHPHMSRRDRAAQFSPFKALTGFEEATRETARTTDEKPELQEDDMARLDRQLSCIQEHIEERPFMEITFFQPDSLKEGGAVKRITGRLRRVDLYNRALIMVDGTTLNMDYILSMESELFSKLDQF</sequence>
<dbReference type="EMBL" id="VUNB01000004">
    <property type="protein sequence ID" value="MST69198.1"/>
    <property type="molecule type" value="Genomic_DNA"/>
</dbReference>
<dbReference type="AlphaFoldDB" id="A0A6A8M9S8"/>
<evidence type="ECO:0000313" key="2">
    <source>
        <dbReference type="EMBL" id="MST69198.1"/>
    </source>
</evidence>
<feature type="compositionally biased region" description="Basic residues" evidence="1">
    <location>
        <begin position="10"/>
        <end position="20"/>
    </location>
</feature>
<evidence type="ECO:0000256" key="1">
    <source>
        <dbReference type="SAM" id="MobiDB-lite"/>
    </source>
</evidence>
<protein>
    <submittedName>
        <fullName evidence="2">YolD-like family protein</fullName>
    </submittedName>
</protein>
<name>A0A6A8M9S8_9FIRM</name>